<dbReference type="PROSITE" id="PS51007">
    <property type="entry name" value="CYTC"/>
    <property type="match status" value="2"/>
</dbReference>
<dbReference type="Pfam" id="PF14715">
    <property type="entry name" value="FixP_N"/>
    <property type="match status" value="1"/>
</dbReference>
<keyword evidence="4 19" id="KW-0813">Transport</keyword>
<dbReference type="GO" id="GO:0006119">
    <property type="term" value="P:oxidative phosphorylation"/>
    <property type="evidence" value="ECO:0007669"/>
    <property type="project" value="UniProtKB-UniPathway"/>
</dbReference>
<keyword evidence="14 22" id="KW-1133">Transmembrane helix</keyword>
<dbReference type="Gene3D" id="1.10.760.10">
    <property type="entry name" value="Cytochrome c-like domain"/>
    <property type="match status" value="2"/>
</dbReference>
<reference evidence="24 25" key="1">
    <citation type="submission" date="2019-03" db="EMBL/GenBank/DDBJ databases">
        <title>Genomic Encyclopedia of Type Strains, Phase IV (KMG-IV): sequencing the most valuable type-strain genomes for metagenomic binning, comparative biology and taxonomic classification.</title>
        <authorList>
            <person name="Goeker M."/>
        </authorList>
    </citation>
    <scope>NUCLEOTIDE SEQUENCE [LARGE SCALE GENOMIC DNA]</scope>
    <source>
        <strain evidence="24 25">DSM 21667</strain>
    </source>
</reference>
<dbReference type="InterPro" id="IPR009056">
    <property type="entry name" value="Cyt_c-like_dom"/>
</dbReference>
<dbReference type="NCBIfam" id="TIGR00782">
    <property type="entry name" value="ccoP"/>
    <property type="match status" value="1"/>
</dbReference>
<dbReference type="GO" id="GO:0016491">
    <property type="term" value="F:oxidoreductase activity"/>
    <property type="evidence" value="ECO:0007669"/>
    <property type="project" value="UniProtKB-KW"/>
</dbReference>
<comment type="subunit">
    <text evidence="19">Component of the cbb3-type cytochrome c oxidase.</text>
</comment>
<dbReference type="SUPFAM" id="SSF46626">
    <property type="entry name" value="Cytochrome c"/>
    <property type="match status" value="2"/>
</dbReference>
<evidence type="ECO:0000256" key="20">
    <source>
        <dbReference type="PIRSR" id="PIRSR000006-1"/>
    </source>
</evidence>
<comment type="pathway">
    <text evidence="2 19">Energy metabolism; oxidative phosphorylation.</text>
</comment>
<keyword evidence="11" id="KW-0677">Repeat</keyword>
<evidence type="ECO:0000256" key="21">
    <source>
        <dbReference type="PIRSR" id="PIRSR000006-2"/>
    </source>
</evidence>
<proteinExistence type="inferred from homology"/>
<keyword evidence="10 19" id="KW-0479">Metal-binding</keyword>
<keyword evidence="5 19" id="KW-1003">Cell membrane</keyword>
<evidence type="ECO:0000313" key="24">
    <source>
        <dbReference type="EMBL" id="TDR39970.1"/>
    </source>
</evidence>
<dbReference type="GO" id="GO:0020037">
    <property type="term" value="F:heme binding"/>
    <property type="evidence" value="ECO:0007669"/>
    <property type="project" value="InterPro"/>
</dbReference>
<feature type="binding site" description="axial binding residue" evidence="20">
    <location>
        <position position="270"/>
    </location>
    <ligand>
        <name>heme c</name>
        <dbReference type="ChEBI" id="CHEBI:61717"/>
        <label>1</label>
    </ligand>
    <ligandPart>
        <name>Fe</name>
        <dbReference type="ChEBI" id="CHEBI:18248"/>
    </ligandPart>
</feature>
<dbReference type="InterPro" id="IPR032858">
    <property type="entry name" value="CcoP_N"/>
</dbReference>
<keyword evidence="16 19" id="KW-0408">Iron</keyword>
<evidence type="ECO:0000256" key="17">
    <source>
        <dbReference type="ARBA" id="ARBA00023065"/>
    </source>
</evidence>
<accession>A0A4R6YQ16</accession>
<dbReference type="PIRSF" id="PIRSF000006">
    <property type="entry name" value="Cbb3-Cox_fixP"/>
    <property type="match status" value="1"/>
</dbReference>
<feature type="transmembrane region" description="Helical" evidence="22">
    <location>
        <begin position="6"/>
        <end position="25"/>
    </location>
</feature>
<feature type="transmembrane region" description="Helical" evidence="22">
    <location>
        <begin position="58"/>
        <end position="77"/>
    </location>
</feature>
<feature type="binding site" description="axial binding residue" evidence="20">
    <location>
        <position position="229"/>
    </location>
    <ligand>
        <name>heme c</name>
        <dbReference type="ChEBI" id="CHEBI:61717"/>
        <label>2</label>
    </ligand>
    <ligandPart>
        <name>Fe</name>
        <dbReference type="ChEBI" id="CHEBI:18248"/>
    </ligandPart>
</feature>
<dbReference type="AlphaFoldDB" id="A0A4R6YQ16"/>
<dbReference type="RefSeq" id="WP_133820463.1">
    <property type="nucleotide sequence ID" value="NZ_SNZH01000014.1"/>
</dbReference>
<evidence type="ECO:0000256" key="11">
    <source>
        <dbReference type="ARBA" id="ARBA00022737"/>
    </source>
</evidence>
<keyword evidence="18 19" id="KW-0472">Membrane</keyword>
<evidence type="ECO:0000256" key="15">
    <source>
        <dbReference type="ARBA" id="ARBA00023002"/>
    </source>
</evidence>
<feature type="domain" description="Cytochrome c" evidence="23">
    <location>
        <begin position="126"/>
        <end position="206"/>
    </location>
</feature>
<dbReference type="InterPro" id="IPR004678">
    <property type="entry name" value="Cyt_c_oxidase_cbb3_su3"/>
</dbReference>
<evidence type="ECO:0000256" key="13">
    <source>
        <dbReference type="ARBA" id="ARBA00022982"/>
    </source>
</evidence>
<feature type="binding site" description="covalent" evidence="21">
    <location>
        <position position="225"/>
    </location>
    <ligand>
        <name>heme c</name>
        <dbReference type="ChEBI" id="CHEBI:61717"/>
        <label>2</label>
    </ligand>
</feature>
<evidence type="ECO:0000256" key="1">
    <source>
        <dbReference type="ARBA" id="ARBA00004533"/>
    </source>
</evidence>
<evidence type="ECO:0000256" key="4">
    <source>
        <dbReference type="ARBA" id="ARBA00022448"/>
    </source>
</evidence>
<evidence type="ECO:0000256" key="9">
    <source>
        <dbReference type="ARBA" id="ARBA00022692"/>
    </source>
</evidence>
<dbReference type="InterPro" id="IPR050597">
    <property type="entry name" value="Cytochrome_c_Oxidase_Subunit"/>
</dbReference>
<dbReference type="GO" id="GO:1902600">
    <property type="term" value="P:proton transmembrane transport"/>
    <property type="evidence" value="ECO:0007669"/>
    <property type="project" value="UniProtKB-KW"/>
</dbReference>
<comment type="subcellular location">
    <subcellularLocation>
        <location evidence="1 19">Cell inner membrane</location>
    </subcellularLocation>
</comment>
<evidence type="ECO:0000256" key="14">
    <source>
        <dbReference type="ARBA" id="ARBA00022989"/>
    </source>
</evidence>
<evidence type="ECO:0000259" key="23">
    <source>
        <dbReference type="PROSITE" id="PS51007"/>
    </source>
</evidence>
<comment type="similarity">
    <text evidence="3 19">Belongs to the CcoP / FixP family.</text>
</comment>
<dbReference type="Pfam" id="PF13442">
    <property type="entry name" value="Cytochrome_CBB3"/>
    <property type="match status" value="2"/>
</dbReference>
<keyword evidence="8 19" id="KW-0679">Respiratory chain</keyword>
<name>A0A4R6YQ16_9GAMM</name>
<evidence type="ECO:0000256" key="5">
    <source>
        <dbReference type="ARBA" id="ARBA00022475"/>
    </source>
</evidence>
<protein>
    <recommendedName>
        <fullName evidence="19">Cbb3-type cytochrome c oxidase subunit</fullName>
    </recommendedName>
</protein>
<evidence type="ECO:0000256" key="18">
    <source>
        <dbReference type="ARBA" id="ARBA00023136"/>
    </source>
</evidence>
<dbReference type="EMBL" id="SNZH01000014">
    <property type="protein sequence ID" value="TDR39970.1"/>
    <property type="molecule type" value="Genomic_DNA"/>
</dbReference>
<keyword evidence="15 19" id="KW-0560">Oxidoreductase</keyword>
<dbReference type="Gene3D" id="6.10.280.130">
    <property type="match status" value="1"/>
</dbReference>
<feature type="binding site" description="covalent" evidence="21">
    <location>
        <position position="142"/>
    </location>
    <ligand>
        <name>heme c</name>
        <dbReference type="ChEBI" id="CHEBI:61717"/>
        <label>1</label>
    </ligand>
</feature>
<keyword evidence="9 22" id="KW-0812">Transmembrane</keyword>
<evidence type="ECO:0000256" key="12">
    <source>
        <dbReference type="ARBA" id="ARBA00022781"/>
    </source>
</evidence>
<gene>
    <name evidence="24" type="ORF">DFR29_11421</name>
</gene>
<evidence type="ECO:0000256" key="6">
    <source>
        <dbReference type="ARBA" id="ARBA00022519"/>
    </source>
</evidence>
<feature type="binding site" description="covalent" evidence="21">
    <location>
        <position position="228"/>
    </location>
    <ligand>
        <name>heme c</name>
        <dbReference type="ChEBI" id="CHEBI:61717"/>
        <label>2</label>
    </ligand>
</feature>
<evidence type="ECO:0000256" key="16">
    <source>
        <dbReference type="ARBA" id="ARBA00023004"/>
    </source>
</evidence>
<dbReference type="PANTHER" id="PTHR33751">
    <property type="entry name" value="CBB3-TYPE CYTOCHROME C OXIDASE SUBUNIT FIXP"/>
    <property type="match status" value="1"/>
</dbReference>
<dbReference type="InterPro" id="IPR038414">
    <property type="entry name" value="CcoP_N_sf"/>
</dbReference>
<feature type="binding site" description="covalent" evidence="21">
    <location>
        <position position="139"/>
    </location>
    <ligand>
        <name>heme c</name>
        <dbReference type="ChEBI" id="CHEBI:61717"/>
        <label>1</label>
    </ligand>
</feature>
<dbReference type="GO" id="GO:0046872">
    <property type="term" value="F:metal ion binding"/>
    <property type="evidence" value="ECO:0007669"/>
    <property type="project" value="UniProtKB-KW"/>
</dbReference>
<feature type="binding site" description="axial binding residue" evidence="20">
    <location>
        <position position="182"/>
    </location>
    <ligand>
        <name>heme c</name>
        <dbReference type="ChEBI" id="CHEBI:61717"/>
        <label>2</label>
    </ligand>
    <ligandPart>
        <name>Fe</name>
        <dbReference type="ChEBI" id="CHEBI:18248"/>
    </ligandPart>
</feature>
<evidence type="ECO:0000256" key="10">
    <source>
        <dbReference type="ARBA" id="ARBA00022723"/>
    </source>
</evidence>
<evidence type="ECO:0000313" key="25">
    <source>
        <dbReference type="Proteomes" id="UP000295293"/>
    </source>
</evidence>
<dbReference type="PANTHER" id="PTHR33751:SF1">
    <property type="entry name" value="CBB3-TYPE CYTOCHROME C OXIDASE SUBUNIT FIXP"/>
    <property type="match status" value="1"/>
</dbReference>
<keyword evidence="6 19" id="KW-0997">Cell inner membrane</keyword>
<feature type="binding site" description="axial binding residue" evidence="20">
    <location>
        <position position="143"/>
    </location>
    <ligand>
        <name>heme c</name>
        <dbReference type="ChEBI" id="CHEBI:61717"/>
        <label>1</label>
    </ligand>
    <ligandPart>
        <name>Fe</name>
        <dbReference type="ChEBI" id="CHEBI:18248"/>
    </ligandPart>
</feature>
<dbReference type="InterPro" id="IPR036909">
    <property type="entry name" value="Cyt_c-like_dom_sf"/>
</dbReference>
<keyword evidence="25" id="KW-1185">Reference proteome</keyword>
<keyword evidence="12 19" id="KW-0375">Hydrogen ion transport</keyword>
<evidence type="ECO:0000256" key="2">
    <source>
        <dbReference type="ARBA" id="ARBA00004673"/>
    </source>
</evidence>
<dbReference type="UniPathway" id="UPA00705"/>
<evidence type="ECO:0000256" key="22">
    <source>
        <dbReference type="SAM" id="Phobius"/>
    </source>
</evidence>
<evidence type="ECO:0000256" key="8">
    <source>
        <dbReference type="ARBA" id="ARBA00022660"/>
    </source>
</evidence>
<organism evidence="24 25">
    <name type="scientific">Tahibacter aquaticus</name>
    <dbReference type="NCBI Taxonomy" id="520092"/>
    <lineage>
        <taxon>Bacteria</taxon>
        <taxon>Pseudomonadati</taxon>
        <taxon>Pseudomonadota</taxon>
        <taxon>Gammaproteobacteria</taxon>
        <taxon>Lysobacterales</taxon>
        <taxon>Rhodanobacteraceae</taxon>
        <taxon>Tahibacter</taxon>
    </lineage>
</organism>
<dbReference type="OrthoDB" id="9811281at2"/>
<comment type="caution">
    <text evidence="24">The sequence shown here is derived from an EMBL/GenBank/DDBJ whole genome shotgun (WGS) entry which is preliminary data.</text>
</comment>
<sequence length="299" mass="32035">MSNGWSWYVIALVVLNLAGCVWLLWWTGKRRPGDPAPEDTSHYWDGDLTEYNKPMPRWWLGLFYLSIVFSVGYLVYYPGLGNWVGSSGWTSPREHNVDKAQNDTRIAATFAPYAQVSLPELARDPAALRLGQAIFANQCAACHGADARGARGFPDLTDAIWHWGGKPEDVLASVADGRQAMMPALASALGGEQGIAETIAYVQSLSGQKVDAALAAAGAPRFAVCAACHGADGKGNALLGAPDLSDTYWLYGGDTASIRETLEKGRSGQMPAHAQALGAARARVVAAWVYSRSQPQAQP</sequence>
<keyword evidence="7 19" id="KW-0349">Heme</keyword>
<comment type="function">
    <text evidence="19">C-type cytochrome. Part of the cbb3-type cytochrome c oxidase complex.</text>
</comment>
<keyword evidence="17 19" id="KW-0406">Ion transport</keyword>
<evidence type="ECO:0000256" key="19">
    <source>
        <dbReference type="PIRNR" id="PIRNR000006"/>
    </source>
</evidence>
<dbReference type="Proteomes" id="UP000295293">
    <property type="component" value="Unassembled WGS sequence"/>
</dbReference>
<evidence type="ECO:0000256" key="7">
    <source>
        <dbReference type="ARBA" id="ARBA00022617"/>
    </source>
</evidence>
<evidence type="ECO:0000256" key="3">
    <source>
        <dbReference type="ARBA" id="ARBA00006113"/>
    </source>
</evidence>
<feature type="domain" description="Cytochrome c" evidence="23">
    <location>
        <begin position="213"/>
        <end position="293"/>
    </location>
</feature>
<dbReference type="GO" id="GO:0009055">
    <property type="term" value="F:electron transfer activity"/>
    <property type="evidence" value="ECO:0007669"/>
    <property type="project" value="InterPro"/>
</dbReference>
<dbReference type="GO" id="GO:0005886">
    <property type="term" value="C:plasma membrane"/>
    <property type="evidence" value="ECO:0007669"/>
    <property type="project" value="UniProtKB-SubCell"/>
</dbReference>
<comment type="cofactor">
    <cofactor evidence="19 21">
        <name>heme c</name>
        <dbReference type="ChEBI" id="CHEBI:61717"/>
    </cofactor>
    <text evidence="19 21">Binds 2 heme C groups per subunit.</text>
</comment>
<keyword evidence="13 19" id="KW-0249">Electron transport</keyword>